<keyword evidence="1" id="KW-1133">Transmembrane helix</keyword>
<gene>
    <name evidence="2" type="ORF">NIT7321_03793</name>
</gene>
<accession>A0A0H5DEC3</accession>
<dbReference type="OrthoDB" id="1495896at2"/>
<keyword evidence="3" id="KW-1185">Reference proteome</keyword>
<organism evidence="2 3">
    <name type="scientific">Phaeobacter italicus</name>
    <dbReference type="NCBI Taxonomy" id="481446"/>
    <lineage>
        <taxon>Bacteria</taxon>
        <taxon>Pseudomonadati</taxon>
        <taxon>Pseudomonadota</taxon>
        <taxon>Alphaproteobacteria</taxon>
        <taxon>Rhodobacterales</taxon>
        <taxon>Roseobacteraceae</taxon>
        <taxon>Phaeobacter</taxon>
    </lineage>
</organism>
<dbReference type="EMBL" id="CVRL01000046">
    <property type="protein sequence ID" value="CRL12910.1"/>
    <property type="molecule type" value="Genomic_DNA"/>
</dbReference>
<feature type="transmembrane region" description="Helical" evidence="1">
    <location>
        <begin position="12"/>
        <end position="38"/>
    </location>
</feature>
<dbReference type="PIRSF" id="PIRSF011386">
    <property type="entry name" value="FixH"/>
    <property type="match status" value="1"/>
</dbReference>
<dbReference type="InterPro" id="IPR018037">
    <property type="entry name" value="FixH_proteobacterial"/>
</dbReference>
<keyword evidence="1" id="KW-0812">Transmembrane</keyword>
<evidence type="ECO:0000256" key="1">
    <source>
        <dbReference type="SAM" id="Phobius"/>
    </source>
</evidence>
<sequence>MSEGKPARQFTGWHALMVFGGAFGIIIAVNIALAVSAVSTFPGLEVKNSYVASQSFDARRDAQEALGWSVYASAAGDQIKLEITDADGAPVEVAALSATLGRATHVKDDQTPDFRFDGKAYVAPAELSPGNWNIRMKARADDGTEFEQRVILHVAR</sequence>
<dbReference type="AlphaFoldDB" id="A0A0H5DEC3"/>
<dbReference type="InterPro" id="IPR008620">
    <property type="entry name" value="FixH"/>
</dbReference>
<protein>
    <submittedName>
        <fullName evidence="2">Putative integral membrane protein linked to a cation pump</fullName>
    </submittedName>
</protein>
<dbReference type="STRING" id="481446.NIT7645_02137"/>
<dbReference type="Proteomes" id="UP000043764">
    <property type="component" value="Unassembled WGS sequence"/>
</dbReference>
<evidence type="ECO:0000313" key="2">
    <source>
        <dbReference type="EMBL" id="CRL12910.1"/>
    </source>
</evidence>
<name>A0A0H5DEC3_9RHOB</name>
<dbReference type="Pfam" id="PF05751">
    <property type="entry name" value="FixH"/>
    <property type="match status" value="1"/>
</dbReference>
<dbReference type="GeneID" id="78398222"/>
<dbReference type="RefSeq" id="WP_046211839.1">
    <property type="nucleotide sequence ID" value="NZ_CANLNU010000003.1"/>
</dbReference>
<proteinExistence type="predicted"/>
<keyword evidence="1" id="KW-0472">Membrane</keyword>
<reference evidence="2 3" key="1">
    <citation type="submission" date="2015-05" db="EMBL/GenBank/DDBJ databases">
        <authorList>
            <person name="Rodrigo-Torres Lidia"/>
            <person name="Arahal R.David."/>
        </authorList>
    </citation>
    <scope>NUCLEOTIDE SEQUENCE [LARGE SCALE GENOMIC DNA]</scope>
    <source>
        <strain evidence="2 3">CECT 7321</strain>
    </source>
</reference>
<evidence type="ECO:0000313" key="3">
    <source>
        <dbReference type="Proteomes" id="UP000043764"/>
    </source>
</evidence>